<evidence type="ECO:0000313" key="1">
    <source>
        <dbReference type="EMBL" id="MEB5477663.1"/>
    </source>
</evidence>
<name>A0ABU6DXS2_9GAMM</name>
<dbReference type="RefSeq" id="WP_325776056.1">
    <property type="nucleotide sequence ID" value="NZ_VTDN01000012.1"/>
</dbReference>
<dbReference type="Proteomes" id="UP001339883">
    <property type="component" value="Unassembled WGS sequence"/>
</dbReference>
<proteinExistence type="predicted"/>
<organism evidence="1 2">
    <name type="scientific">Acinetobacter pollinis</name>
    <dbReference type="NCBI Taxonomy" id="2605270"/>
    <lineage>
        <taxon>Bacteria</taxon>
        <taxon>Pseudomonadati</taxon>
        <taxon>Pseudomonadota</taxon>
        <taxon>Gammaproteobacteria</taxon>
        <taxon>Moraxellales</taxon>
        <taxon>Moraxellaceae</taxon>
        <taxon>Acinetobacter</taxon>
    </lineage>
</organism>
<gene>
    <name evidence="1" type="ORF">I2F25_11535</name>
</gene>
<accession>A0ABU6DXS2</accession>
<comment type="caution">
    <text evidence="1">The sequence shown here is derived from an EMBL/GenBank/DDBJ whole genome shotgun (WGS) entry which is preliminary data.</text>
</comment>
<protein>
    <submittedName>
        <fullName evidence="1">Uncharacterized protein</fullName>
    </submittedName>
</protein>
<dbReference type="EMBL" id="VTDN01000012">
    <property type="protein sequence ID" value="MEB5477663.1"/>
    <property type="molecule type" value="Genomic_DNA"/>
</dbReference>
<reference evidence="1 2" key="1">
    <citation type="submission" date="2019-08" db="EMBL/GenBank/DDBJ databases">
        <title>Five species of Acinetobacter isolated from floral nectar and animal pollinators.</title>
        <authorList>
            <person name="Hendry T.A."/>
        </authorList>
    </citation>
    <scope>NUCLEOTIDE SEQUENCE [LARGE SCALE GENOMIC DNA]</scope>
    <source>
        <strain evidence="1 2">MD18.27</strain>
    </source>
</reference>
<keyword evidence="2" id="KW-1185">Reference proteome</keyword>
<evidence type="ECO:0000313" key="2">
    <source>
        <dbReference type="Proteomes" id="UP001339883"/>
    </source>
</evidence>
<sequence>MYSVDKMIIPKCEEFISALGCDCYINDDYVQYIEIDNEHEVLLRISFGLLDGLFKIYLAKEDDIILEMYEKDLLSIYIHEDDSKLEINFYASENEIRTIILVIYPKIKLLSSYIG</sequence>